<name>A0ABW4NJW2_9SPHN</name>
<proteinExistence type="predicted"/>
<gene>
    <name evidence="1" type="ORF">ACFSC3_18810</name>
</gene>
<protein>
    <submittedName>
        <fullName evidence="1">MaoC family dehydratase</fullName>
    </submittedName>
</protein>
<comment type="caution">
    <text evidence="1">The sequence shown here is derived from an EMBL/GenBank/DDBJ whole genome shotgun (WGS) entry which is preliminary data.</text>
</comment>
<keyword evidence="2" id="KW-1185">Reference proteome</keyword>
<accession>A0ABW4NJW2</accession>
<dbReference type="InterPro" id="IPR029069">
    <property type="entry name" value="HotDog_dom_sf"/>
</dbReference>
<dbReference type="RefSeq" id="WP_380941681.1">
    <property type="nucleotide sequence ID" value="NZ_JBHUFC010000023.1"/>
</dbReference>
<evidence type="ECO:0000313" key="2">
    <source>
        <dbReference type="Proteomes" id="UP001597283"/>
    </source>
</evidence>
<reference evidence="2" key="1">
    <citation type="journal article" date="2019" name="Int. J. Syst. Evol. Microbiol.">
        <title>The Global Catalogue of Microorganisms (GCM) 10K type strain sequencing project: providing services to taxonomists for standard genome sequencing and annotation.</title>
        <authorList>
            <consortium name="The Broad Institute Genomics Platform"/>
            <consortium name="The Broad Institute Genome Sequencing Center for Infectious Disease"/>
            <person name="Wu L."/>
            <person name="Ma J."/>
        </authorList>
    </citation>
    <scope>NUCLEOTIDE SEQUENCE [LARGE SCALE GENOMIC DNA]</scope>
    <source>
        <strain evidence="2">Q85</strain>
    </source>
</reference>
<sequence>MIAEHRITRETPVGYELQPIAKKAAIQLMGSRLWGRFNPNHWDPVYAARTGLKAPIQTGEMSSAYLAEMCVNHFGAAMFSGARIVCKYVASTLANEVITTHGVVREKQPKGDGYRFIVDVWTDNEAGEKKTVGWVEVDVDV</sequence>
<organism evidence="1 2">
    <name type="scientific">Sphingomonas floccifaciens</name>
    <dbReference type="NCBI Taxonomy" id="1844115"/>
    <lineage>
        <taxon>Bacteria</taxon>
        <taxon>Pseudomonadati</taxon>
        <taxon>Pseudomonadota</taxon>
        <taxon>Alphaproteobacteria</taxon>
        <taxon>Sphingomonadales</taxon>
        <taxon>Sphingomonadaceae</taxon>
        <taxon>Sphingomonas</taxon>
    </lineage>
</organism>
<dbReference type="EMBL" id="JBHUFC010000023">
    <property type="protein sequence ID" value="MFD1789610.1"/>
    <property type="molecule type" value="Genomic_DNA"/>
</dbReference>
<dbReference type="Proteomes" id="UP001597283">
    <property type="component" value="Unassembled WGS sequence"/>
</dbReference>
<evidence type="ECO:0000313" key="1">
    <source>
        <dbReference type="EMBL" id="MFD1789610.1"/>
    </source>
</evidence>
<dbReference type="SUPFAM" id="SSF54637">
    <property type="entry name" value="Thioesterase/thiol ester dehydrase-isomerase"/>
    <property type="match status" value="1"/>
</dbReference>
<dbReference type="CDD" id="cd03441">
    <property type="entry name" value="R_hydratase_like"/>
    <property type="match status" value="1"/>
</dbReference>
<dbReference type="Gene3D" id="3.10.129.10">
    <property type="entry name" value="Hotdog Thioesterase"/>
    <property type="match status" value="1"/>
</dbReference>